<dbReference type="GO" id="GO:0046452">
    <property type="term" value="P:dihydrofolate metabolic process"/>
    <property type="evidence" value="ECO:0007669"/>
    <property type="project" value="TreeGrafter"/>
</dbReference>
<keyword evidence="5" id="KW-0521">NADP</keyword>
<dbReference type="GO" id="GO:0050661">
    <property type="term" value="F:NADP binding"/>
    <property type="evidence" value="ECO:0007669"/>
    <property type="project" value="InterPro"/>
</dbReference>
<dbReference type="PANTHER" id="PTHR48069">
    <property type="entry name" value="DIHYDROFOLATE REDUCTASE"/>
    <property type="match status" value="1"/>
</dbReference>
<keyword evidence="6" id="KW-0560">Oxidoreductase</keyword>
<dbReference type="Gene3D" id="3.40.430.10">
    <property type="entry name" value="Dihydrofolate Reductase, subunit A"/>
    <property type="match status" value="1"/>
</dbReference>
<evidence type="ECO:0000256" key="1">
    <source>
        <dbReference type="ARBA" id="ARBA00004903"/>
    </source>
</evidence>
<evidence type="ECO:0000313" key="12">
    <source>
        <dbReference type="Proteomes" id="UP000254508"/>
    </source>
</evidence>
<dbReference type="PROSITE" id="PS00075">
    <property type="entry name" value="DHFR_1"/>
    <property type="match status" value="1"/>
</dbReference>
<dbReference type="OrthoDB" id="9804315at2"/>
<dbReference type="GO" id="GO:0004146">
    <property type="term" value="F:dihydrofolate reductase activity"/>
    <property type="evidence" value="ECO:0007669"/>
    <property type="project" value="UniProtKB-EC"/>
</dbReference>
<dbReference type="PROSITE" id="PS51330">
    <property type="entry name" value="DHFR_2"/>
    <property type="match status" value="1"/>
</dbReference>
<dbReference type="SUPFAM" id="SSF53597">
    <property type="entry name" value="Dihydrofolate reductase-like"/>
    <property type="match status" value="1"/>
</dbReference>
<dbReference type="EC" id="1.5.1.3" evidence="3"/>
<dbReference type="Pfam" id="PF00186">
    <property type="entry name" value="DHFR_1"/>
    <property type="match status" value="1"/>
</dbReference>
<feature type="compositionally biased region" description="Basic residues" evidence="9">
    <location>
        <begin position="199"/>
        <end position="208"/>
    </location>
</feature>
<evidence type="ECO:0000256" key="6">
    <source>
        <dbReference type="ARBA" id="ARBA00023002"/>
    </source>
</evidence>
<feature type="region of interest" description="Disordered" evidence="9">
    <location>
        <begin position="193"/>
        <end position="223"/>
    </location>
</feature>
<dbReference type="GO" id="GO:0005829">
    <property type="term" value="C:cytosol"/>
    <property type="evidence" value="ECO:0007669"/>
    <property type="project" value="TreeGrafter"/>
</dbReference>
<evidence type="ECO:0000256" key="3">
    <source>
        <dbReference type="ARBA" id="ARBA00012856"/>
    </source>
</evidence>
<evidence type="ECO:0000256" key="2">
    <source>
        <dbReference type="ARBA" id="ARBA00009539"/>
    </source>
</evidence>
<dbReference type="PANTHER" id="PTHR48069:SF3">
    <property type="entry name" value="DIHYDROFOLATE REDUCTASE"/>
    <property type="match status" value="1"/>
</dbReference>
<dbReference type="GO" id="GO:0046654">
    <property type="term" value="P:tetrahydrofolate biosynthetic process"/>
    <property type="evidence" value="ECO:0007669"/>
    <property type="project" value="UniProtKB-UniPathway"/>
</dbReference>
<dbReference type="PRINTS" id="PR00070">
    <property type="entry name" value="DHFR"/>
</dbReference>
<dbReference type="GO" id="GO:0046655">
    <property type="term" value="P:folic acid metabolic process"/>
    <property type="evidence" value="ECO:0007669"/>
    <property type="project" value="TreeGrafter"/>
</dbReference>
<accession>A0A345YBZ8</accession>
<dbReference type="InterPro" id="IPR012259">
    <property type="entry name" value="DHFR"/>
</dbReference>
<evidence type="ECO:0000256" key="5">
    <source>
        <dbReference type="ARBA" id="ARBA00022857"/>
    </source>
</evidence>
<feature type="domain" description="DHFR" evidence="10">
    <location>
        <begin position="9"/>
        <end position="175"/>
    </location>
</feature>
<comment type="pathway">
    <text evidence="1">Cofactor biosynthesis; tetrahydrofolate biosynthesis; 5,6,7,8-tetrahydrofolate from 7,8-dihydrofolate: step 1/1.</text>
</comment>
<evidence type="ECO:0000256" key="4">
    <source>
        <dbReference type="ARBA" id="ARBA00022563"/>
    </source>
</evidence>
<dbReference type="AlphaFoldDB" id="A0A345YBZ8"/>
<dbReference type="InterPro" id="IPR001796">
    <property type="entry name" value="DHFR_dom"/>
</dbReference>
<gene>
    <name evidence="11" type="ORF">DVR09_03110</name>
</gene>
<dbReference type="EMBL" id="CP031357">
    <property type="protein sequence ID" value="AXK41450.1"/>
    <property type="molecule type" value="Genomic_DNA"/>
</dbReference>
<name>A0A345YBZ8_9SPHN</name>
<dbReference type="Proteomes" id="UP000254508">
    <property type="component" value="Chromosome"/>
</dbReference>
<dbReference type="GO" id="GO:0006730">
    <property type="term" value="P:one-carbon metabolic process"/>
    <property type="evidence" value="ECO:0007669"/>
    <property type="project" value="UniProtKB-KW"/>
</dbReference>
<reference evidence="12" key="1">
    <citation type="submission" date="2018-07" db="EMBL/GenBank/DDBJ databases">
        <title>Genome sequence of Erythrobacter strain YH-07, an antagonistic bacterium isolated from Yellow Sea.</title>
        <authorList>
            <person name="Tang T."/>
            <person name="Liu Q."/>
            <person name="Sun X."/>
        </authorList>
    </citation>
    <scope>NUCLEOTIDE SEQUENCE [LARGE SCALE GENOMIC DNA]</scope>
    <source>
        <strain evidence="12">YH-07</strain>
    </source>
</reference>
<evidence type="ECO:0000313" key="11">
    <source>
        <dbReference type="EMBL" id="AXK41450.1"/>
    </source>
</evidence>
<organism evidence="11 12">
    <name type="scientific">Erythrobacter aureus</name>
    <dbReference type="NCBI Taxonomy" id="2182384"/>
    <lineage>
        <taxon>Bacteria</taxon>
        <taxon>Pseudomonadati</taxon>
        <taxon>Pseudomonadota</taxon>
        <taxon>Alphaproteobacteria</taxon>
        <taxon>Sphingomonadales</taxon>
        <taxon>Erythrobacteraceae</taxon>
        <taxon>Erythrobacter/Porphyrobacter group</taxon>
        <taxon>Erythrobacter</taxon>
    </lineage>
</organism>
<evidence type="ECO:0000256" key="9">
    <source>
        <dbReference type="SAM" id="MobiDB-lite"/>
    </source>
</evidence>
<comment type="similarity">
    <text evidence="2 8">Belongs to the dihydrofolate reductase family.</text>
</comment>
<keyword evidence="12" id="KW-1185">Reference proteome</keyword>
<keyword evidence="4" id="KW-0554">One-carbon metabolism</keyword>
<comment type="function">
    <text evidence="7">Key enzyme in folate metabolism. Catalyzes an essential reaction for de novo glycine and purine synthesis, and for DNA precursor synthesis.</text>
</comment>
<dbReference type="UniPathway" id="UPA00077">
    <property type="reaction ID" value="UER00158"/>
</dbReference>
<dbReference type="CDD" id="cd00209">
    <property type="entry name" value="DHFR"/>
    <property type="match status" value="1"/>
</dbReference>
<evidence type="ECO:0000256" key="8">
    <source>
        <dbReference type="RuleBase" id="RU004474"/>
    </source>
</evidence>
<proteinExistence type="inferred from homology"/>
<evidence type="ECO:0000259" key="10">
    <source>
        <dbReference type="PROSITE" id="PS51330"/>
    </source>
</evidence>
<protein>
    <recommendedName>
        <fullName evidence="3">dihydrofolate reductase</fullName>
        <ecNumber evidence="3">1.5.1.3</ecNumber>
    </recommendedName>
</protein>
<dbReference type="InterPro" id="IPR017925">
    <property type="entry name" value="DHFR_CS"/>
</dbReference>
<dbReference type="InterPro" id="IPR024072">
    <property type="entry name" value="DHFR-like_dom_sf"/>
</dbReference>
<dbReference type="KEGG" id="err:DVR09_03110"/>
<sequence length="223" mass="25149">MSQGRDMTGLTSIVAVGLDGAIGIENRLPWSLKSDLRFFKQTTKGGVVLMGRKTYDSLGSCLPHRENIVLSHTPSLFPPHEGCHHVHSISEALALRTRWRTKHAYVIGGAQTYAQFAPFVDRYLITIVQAKFPDADAFFDQSILGDESLWARKELEVERVVAQGADEFEFQVFELRHKEAMDVAARRNALVSEHQERNHLHKPKRPLARGRSTTESGELRLFA</sequence>
<evidence type="ECO:0000256" key="7">
    <source>
        <dbReference type="ARBA" id="ARBA00025067"/>
    </source>
</evidence>